<dbReference type="KEGG" id="aak:AA2016_5186"/>
<evidence type="ECO:0000313" key="12">
    <source>
        <dbReference type="Proteomes" id="UP000075755"/>
    </source>
</evidence>
<feature type="transmembrane region" description="Helical" evidence="8">
    <location>
        <begin position="218"/>
        <end position="238"/>
    </location>
</feature>
<keyword evidence="4" id="KW-1003">Cell membrane</keyword>
<keyword evidence="7 8" id="KW-0472">Membrane</keyword>
<evidence type="ECO:0000256" key="8">
    <source>
        <dbReference type="SAM" id="Phobius"/>
    </source>
</evidence>
<dbReference type="InterPro" id="IPR036259">
    <property type="entry name" value="MFS_trans_sf"/>
</dbReference>
<dbReference type="Proteomes" id="UP000577697">
    <property type="component" value="Unassembled WGS sequence"/>
</dbReference>
<evidence type="ECO:0000256" key="2">
    <source>
        <dbReference type="ARBA" id="ARBA00004651"/>
    </source>
</evidence>
<protein>
    <submittedName>
        <fullName evidence="11">MFS family permease</fullName>
    </submittedName>
    <submittedName>
        <fullName evidence="10">MFS transporter</fullName>
    </submittedName>
</protein>
<comment type="similarity">
    <text evidence="3">Belongs to the major facilitator superfamily. TCR/Tet family.</text>
</comment>
<feature type="transmembrane region" description="Helical" evidence="8">
    <location>
        <begin position="284"/>
        <end position="304"/>
    </location>
</feature>
<feature type="transmembrane region" description="Helical" evidence="8">
    <location>
        <begin position="91"/>
        <end position="109"/>
    </location>
</feature>
<keyword evidence="13" id="KW-1185">Reference proteome</keyword>
<dbReference type="InterPro" id="IPR005829">
    <property type="entry name" value="Sugar_transporter_CS"/>
</dbReference>
<dbReference type="AlphaFoldDB" id="A0AAC8YTQ9"/>
<organism evidence="10 12">
    <name type="scientific">Aminobacter aminovorans</name>
    <name type="common">Chelatobacter heintzii</name>
    <dbReference type="NCBI Taxonomy" id="83263"/>
    <lineage>
        <taxon>Bacteria</taxon>
        <taxon>Pseudomonadati</taxon>
        <taxon>Pseudomonadota</taxon>
        <taxon>Alphaproteobacteria</taxon>
        <taxon>Hyphomicrobiales</taxon>
        <taxon>Phyllobacteriaceae</taxon>
        <taxon>Aminobacter</taxon>
    </lineage>
</organism>
<feature type="transmembrane region" description="Helical" evidence="8">
    <location>
        <begin position="59"/>
        <end position="79"/>
    </location>
</feature>
<dbReference type="Gene3D" id="1.20.1250.20">
    <property type="entry name" value="MFS general substrate transporter like domains"/>
    <property type="match status" value="1"/>
</dbReference>
<dbReference type="PANTHER" id="PTHR43124">
    <property type="entry name" value="PURINE EFFLUX PUMP PBUE"/>
    <property type="match status" value="1"/>
</dbReference>
<dbReference type="RefSeq" id="WP_083948690.1">
    <property type="nucleotide sequence ID" value="NZ_CP015005.1"/>
</dbReference>
<feature type="domain" description="Major facilitator superfamily (MFS) profile" evidence="9">
    <location>
        <begin position="22"/>
        <end position="405"/>
    </location>
</feature>
<evidence type="ECO:0000256" key="1">
    <source>
        <dbReference type="ARBA" id="ARBA00003279"/>
    </source>
</evidence>
<feature type="transmembrane region" description="Helical" evidence="8">
    <location>
        <begin position="115"/>
        <end position="137"/>
    </location>
</feature>
<keyword evidence="6 8" id="KW-1133">Transmembrane helix</keyword>
<evidence type="ECO:0000313" key="10">
    <source>
        <dbReference type="EMBL" id="AMS44093.1"/>
    </source>
</evidence>
<gene>
    <name evidence="10" type="ORF">AA2016_5186</name>
    <name evidence="11" type="ORF">FHS67_001831</name>
</gene>
<comment type="function">
    <text evidence="1">Resistance to tetracycline by an active tetracycline efflux. This is an energy-dependent process that decreases the accumulation of the antibiotic in whole cells. This protein functions as a metal-tetracycline/H(+) antiporter.</text>
</comment>
<feature type="transmembrane region" description="Helical" evidence="8">
    <location>
        <begin position="347"/>
        <end position="366"/>
    </location>
</feature>
<dbReference type="InterPro" id="IPR011701">
    <property type="entry name" value="MFS"/>
</dbReference>
<dbReference type="InterPro" id="IPR050189">
    <property type="entry name" value="MFS_Efflux_Transporters"/>
</dbReference>
<evidence type="ECO:0000256" key="7">
    <source>
        <dbReference type="ARBA" id="ARBA00023136"/>
    </source>
</evidence>
<reference evidence="11 13" key="2">
    <citation type="submission" date="2020-08" db="EMBL/GenBank/DDBJ databases">
        <title>Genomic Encyclopedia of Type Strains, Phase IV (KMG-IV): sequencing the most valuable type-strain genomes for metagenomic binning, comparative biology and taxonomic classification.</title>
        <authorList>
            <person name="Goeker M."/>
        </authorList>
    </citation>
    <scope>NUCLEOTIDE SEQUENCE [LARGE SCALE GENOMIC DNA]</scope>
    <source>
        <strain evidence="11 13">DSM 10368</strain>
    </source>
</reference>
<feature type="transmembrane region" description="Helical" evidence="8">
    <location>
        <begin position="258"/>
        <end position="277"/>
    </location>
</feature>
<dbReference type="CDD" id="cd17473">
    <property type="entry name" value="MFS_arabinose_efflux_permease_like"/>
    <property type="match status" value="1"/>
</dbReference>
<evidence type="ECO:0000256" key="6">
    <source>
        <dbReference type="ARBA" id="ARBA00022989"/>
    </source>
</evidence>
<evidence type="ECO:0000256" key="5">
    <source>
        <dbReference type="ARBA" id="ARBA00022692"/>
    </source>
</evidence>
<proteinExistence type="inferred from homology"/>
<feature type="transmembrane region" description="Helical" evidence="8">
    <location>
        <begin position="310"/>
        <end position="335"/>
    </location>
</feature>
<dbReference type="Pfam" id="PF07690">
    <property type="entry name" value="MFS_1"/>
    <property type="match status" value="1"/>
</dbReference>
<name>A0AAC8YTQ9_AMIAI</name>
<dbReference type="EMBL" id="JACICB010000006">
    <property type="protein sequence ID" value="MBB3705516.1"/>
    <property type="molecule type" value="Genomic_DNA"/>
</dbReference>
<dbReference type="Proteomes" id="UP000075755">
    <property type="component" value="Chromosome"/>
</dbReference>
<accession>A0AAC8YTQ9</accession>
<keyword evidence="5 8" id="KW-0812">Transmembrane</keyword>
<dbReference type="InterPro" id="IPR001958">
    <property type="entry name" value="Tet-R_TetA/multi-R_MdtG-like"/>
</dbReference>
<feature type="transmembrane region" description="Helical" evidence="8">
    <location>
        <begin position="24"/>
        <end position="47"/>
    </location>
</feature>
<dbReference type="PRINTS" id="PR01035">
    <property type="entry name" value="TCRTETA"/>
</dbReference>
<dbReference type="EMBL" id="CP015005">
    <property type="protein sequence ID" value="AMS44093.1"/>
    <property type="molecule type" value="Genomic_DNA"/>
</dbReference>
<dbReference type="PANTHER" id="PTHR43124:SF3">
    <property type="entry name" value="CHLORAMPHENICOL EFFLUX PUMP RV0191"/>
    <property type="match status" value="1"/>
</dbReference>
<dbReference type="InterPro" id="IPR020846">
    <property type="entry name" value="MFS_dom"/>
</dbReference>
<feature type="transmembrane region" description="Helical" evidence="8">
    <location>
        <begin position="178"/>
        <end position="197"/>
    </location>
</feature>
<dbReference type="GO" id="GO:0005886">
    <property type="term" value="C:plasma membrane"/>
    <property type="evidence" value="ECO:0007669"/>
    <property type="project" value="UniProtKB-SubCell"/>
</dbReference>
<evidence type="ECO:0000259" key="9">
    <source>
        <dbReference type="PROSITE" id="PS50850"/>
    </source>
</evidence>
<evidence type="ECO:0000313" key="13">
    <source>
        <dbReference type="Proteomes" id="UP000577697"/>
    </source>
</evidence>
<dbReference type="GO" id="GO:0022857">
    <property type="term" value="F:transmembrane transporter activity"/>
    <property type="evidence" value="ECO:0007669"/>
    <property type="project" value="InterPro"/>
</dbReference>
<dbReference type="PROSITE" id="PS00216">
    <property type="entry name" value="SUGAR_TRANSPORT_1"/>
    <property type="match status" value="1"/>
</dbReference>
<sequence length="413" mass="42037">MSALQPVRVAEAAALPDRHAGRNLTLLLISTLTIMSGATISPSLPAIESHFVGSPNVEILTRLVLTLPALSIVICAPFAGGLADRFGRRPLLIAAALLYGLGGMSGLVADSLPVLLVGRALLGVAVAGVMTTATALVGDYFSGPARDRFMGYQSAFVGFGGLIFLTGGGMLAEMHWRAPFAVYGLSLLLIPAVIAFIDEPVRNRIASATVAAKASAGTAWLAVFAVYGAAVLNSVAFYLLPVQLPFHLNAMGIGSPTLAGLAIGLSSLIGAVAALAYARLRARLGVVGVFSLAFGLMGTGYVLLGFASALVMVLLAAIVVGLGLGMMMPNIAAAAMAAAAPEMRGRVAGGMTASIFAGHFISPFASQPMIAAFGFADTYLYTGLVVGGVAMLAAAAAAFRASTDRTNRAGHRS</sequence>
<evidence type="ECO:0000313" key="11">
    <source>
        <dbReference type="EMBL" id="MBB3705516.1"/>
    </source>
</evidence>
<dbReference type="SUPFAM" id="SSF103473">
    <property type="entry name" value="MFS general substrate transporter"/>
    <property type="match status" value="1"/>
</dbReference>
<evidence type="ECO:0000256" key="3">
    <source>
        <dbReference type="ARBA" id="ARBA00007520"/>
    </source>
</evidence>
<evidence type="ECO:0000256" key="4">
    <source>
        <dbReference type="ARBA" id="ARBA00022475"/>
    </source>
</evidence>
<dbReference type="PROSITE" id="PS50850">
    <property type="entry name" value="MFS"/>
    <property type="match status" value="1"/>
</dbReference>
<feature type="transmembrane region" description="Helical" evidence="8">
    <location>
        <begin position="378"/>
        <end position="399"/>
    </location>
</feature>
<reference evidence="10 12" key="1">
    <citation type="submission" date="2016-03" db="EMBL/GenBank/DDBJ databases">
        <title>Complete genome of Aminobacter aminovorans KCTC 2477.</title>
        <authorList>
            <person name="Kim K.M."/>
        </authorList>
    </citation>
    <scope>NUCLEOTIDE SEQUENCE [LARGE SCALE GENOMIC DNA]</scope>
    <source>
        <strain evidence="10 12">KCTC 2477</strain>
    </source>
</reference>
<feature type="transmembrane region" description="Helical" evidence="8">
    <location>
        <begin position="149"/>
        <end position="172"/>
    </location>
</feature>
<comment type="subcellular location">
    <subcellularLocation>
        <location evidence="2">Cell membrane</location>
        <topology evidence="2">Multi-pass membrane protein</topology>
    </subcellularLocation>
</comment>